<organism evidence="2 4">
    <name type="scientific">Leptotrichia hongkongensis</name>
    <dbReference type="NCBI Taxonomy" id="554406"/>
    <lineage>
        <taxon>Bacteria</taxon>
        <taxon>Fusobacteriati</taxon>
        <taxon>Fusobacteriota</taxon>
        <taxon>Fusobacteriia</taxon>
        <taxon>Fusobacteriales</taxon>
        <taxon>Leptotrichiaceae</taxon>
        <taxon>Leptotrichia</taxon>
    </lineage>
</organism>
<keyword evidence="1" id="KW-0732">Signal</keyword>
<gene>
    <name evidence="3" type="ORF">ACEG17_05220</name>
    <name evidence="2" type="ORF">JMUB5056_0634</name>
</gene>
<evidence type="ECO:0000313" key="4">
    <source>
        <dbReference type="Proteomes" id="UP000321561"/>
    </source>
</evidence>
<protein>
    <submittedName>
        <fullName evidence="2">Uncharacterized protein</fullName>
    </submittedName>
</protein>
<evidence type="ECO:0000313" key="3">
    <source>
        <dbReference type="EMBL" id="MFA3799584.1"/>
    </source>
</evidence>
<feature type="signal peptide" evidence="1">
    <location>
        <begin position="1"/>
        <end position="18"/>
    </location>
</feature>
<dbReference type="AlphaFoldDB" id="A0A510L7P1"/>
<dbReference type="EMBL" id="JBGORW010000005">
    <property type="protein sequence ID" value="MFA3799584.1"/>
    <property type="molecule type" value="Genomic_DNA"/>
</dbReference>
<dbReference type="Proteomes" id="UP001571581">
    <property type="component" value="Unassembled WGS sequence"/>
</dbReference>
<evidence type="ECO:0000256" key="1">
    <source>
        <dbReference type="SAM" id="SignalP"/>
    </source>
</evidence>
<dbReference type="OrthoDB" id="81610at2"/>
<reference evidence="2 4" key="1">
    <citation type="submission" date="2019-07" db="EMBL/GenBank/DDBJ databases">
        <title>Complete Genome Sequence of Leptotrichia hongkongensis Strain JMUB5056.</title>
        <authorList>
            <person name="Watanabe S."/>
            <person name="Cui L."/>
        </authorList>
    </citation>
    <scope>NUCLEOTIDE SEQUENCE [LARGE SCALE GENOMIC DNA]</scope>
    <source>
        <strain evidence="2 4">JMUB5056</strain>
    </source>
</reference>
<dbReference type="Proteomes" id="UP000321561">
    <property type="component" value="Chromosome"/>
</dbReference>
<name>A0A510L7P1_9FUSO</name>
<keyword evidence="5" id="KW-1185">Reference proteome</keyword>
<dbReference type="RefSeq" id="WP_147005168.1">
    <property type="nucleotide sequence ID" value="NZ_AP019846.1"/>
</dbReference>
<evidence type="ECO:0000313" key="2">
    <source>
        <dbReference type="EMBL" id="BBM59051.1"/>
    </source>
</evidence>
<feature type="chain" id="PRO_5022012511" evidence="1">
    <location>
        <begin position="19"/>
        <end position="143"/>
    </location>
</feature>
<reference evidence="3 5" key="2">
    <citation type="submission" date="2024-07" db="EMBL/GenBank/DDBJ databases">
        <authorList>
            <person name="Li X.-J."/>
            <person name="Wang X."/>
        </authorList>
    </citation>
    <scope>NUCLEOTIDE SEQUENCE [LARGE SCALE GENOMIC DNA]</scope>
    <source>
        <strain evidence="3 5">DSM 23441</strain>
    </source>
</reference>
<evidence type="ECO:0000313" key="5">
    <source>
        <dbReference type="Proteomes" id="UP001571581"/>
    </source>
</evidence>
<accession>A0A510L7P1</accession>
<dbReference type="EMBL" id="AP019846">
    <property type="protein sequence ID" value="BBM59051.1"/>
    <property type="molecule type" value="Genomic_DNA"/>
</dbReference>
<dbReference type="KEGG" id="lhg:JMUB5056_0634"/>
<proteinExistence type="predicted"/>
<sequence length="143" mass="16377">MKKLILLGLLAFSAFGIAEPYRDERGVLFMSEKEWTEFYNKDGQEVAACVPIGSIIMEESYIKDGKKMTHTLAEVQQGIKQFNEMLGEAGLRDINGGKDKIHEFYYAAVCKRPTQKQYDLVGSPTFKKTMERIFETHKVIEDK</sequence>